<dbReference type="Pfam" id="PF00615">
    <property type="entry name" value="RGS"/>
    <property type="match status" value="1"/>
</dbReference>
<dbReference type="Proteomes" id="UP001431209">
    <property type="component" value="Unassembled WGS sequence"/>
</dbReference>
<evidence type="ECO:0000259" key="2">
    <source>
        <dbReference type="PROSITE" id="PS50132"/>
    </source>
</evidence>
<organism evidence="3 4">
    <name type="scientific">Acrasis kona</name>
    <dbReference type="NCBI Taxonomy" id="1008807"/>
    <lineage>
        <taxon>Eukaryota</taxon>
        <taxon>Discoba</taxon>
        <taxon>Heterolobosea</taxon>
        <taxon>Tetramitia</taxon>
        <taxon>Eutetramitia</taxon>
        <taxon>Acrasidae</taxon>
        <taxon>Acrasis</taxon>
    </lineage>
</organism>
<dbReference type="InterPro" id="IPR044926">
    <property type="entry name" value="RGS_subdomain_2"/>
</dbReference>
<dbReference type="InterPro" id="IPR036305">
    <property type="entry name" value="RGS_sf"/>
</dbReference>
<reference evidence="3 4" key="1">
    <citation type="submission" date="2024-03" db="EMBL/GenBank/DDBJ databases">
        <title>The Acrasis kona genome and developmental transcriptomes reveal deep origins of eukaryotic multicellular pathways.</title>
        <authorList>
            <person name="Sheikh S."/>
            <person name="Fu C.-J."/>
            <person name="Brown M.W."/>
            <person name="Baldauf S.L."/>
        </authorList>
    </citation>
    <scope>NUCLEOTIDE SEQUENCE [LARGE SCALE GENOMIC DNA]</scope>
    <source>
        <strain evidence="3 4">ATCC MYA-3509</strain>
    </source>
</reference>
<dbReference type="SUPFAM" id="SSF48097">
    <property type="entry name" value="Regulator of G-protein signaling, RGS"/>
    <property type="match status" value="1"/>
</dbReference>
<feature type="region of interest" description="Disordered" evidence="1">
    <location>
        <begin position="195"/>
        <end position="233"/>
    </location>
</feature>
<feature type="compositionally biased region" description="Low complexity" evidence="1">
    <location>
        <begin position="195"/>
        <end position="218"/>
    </location>
</feature>
<evidence type="ECO:0000256" key="1">
    <source>
        <dbReference type="SAM" id="MobiDB-lite"/>
    </source>
</evidence>
<proteinExistence type="predicted"/>
<dbReference type="AlphaFoldDB" id="A0AAW2YXJ3"/>
<evidence type="ECO:0000313" key="4">
    <source>
        <dbReference type="Proteomes" id="UP001431209"/>
    </source>
</evidence>
<comment type="caution">
    <text evidence="3">The sequence shown here is derived from an EMBL/GenBank/DDBJ whole genome shotgun (WGS) entry which is preliminary data.</text>
</comment>
<name>A0AAW2YXJ3_9EUKA</name>
<gene>
    <name evidence="3" type="ORF">AKO1_013304</name>
</gene>
<sequence>MSLTPKPSLRDLFKIKKKTPERAHITSPSSPGSVTSNQIDQDLARILSPKAPSAYDDFQFSLVMSVLEDEDMRQEFSTFAVNEFNYESLCAWTNIQKYHGCQSEEGRKELAVFIFENFVLHHNTRLCQSIPRSVRMEVREKIDRNEFDDKLFFGVEEAVMYRLCRIFERFSKTEEYRRFMGNNVKQELKRASTIKGSPIPSLLKSPLSASPAGSSPSKSPKKSPRWIRSLFSS</sequence>
<protein>
    <submittedName>
        <fullName evidence="3">Regulator of G-protein signaling</fullName>
    </submittedName>
</protein>
<dbReference type="PROSITE" id="PS50132">
    <property type="entry name" value="RGS"/>
    <property type="match status" value="1"/>
</dbReference>
<keyword evidence="4" id="KW-1185">Reference proteome</keyword>
<evidence type="ECO:0000313" key="3">
    <source>
        <dbReference type="EMBL" id="KAL0482216.1"/>
    </source>
</evidence>
<dbReference type="Gene3D" id="1.10.167.10">
    <property type="entry name" value="Regulator of G-protein Signalling 4, domain 2"/>
    <property type="match status" value="1"/>
</dbReference>
<dbReference type="EMBL" id="JAOPGA020000829">
    <property type="protein sequence ID" value="KAL0482216.1"/>
    <property type="molecule type" value="Genomic_DNA"/>
</dbReference>
<accession>A0AAW2YXJ3</accession>
<dbReference type="InterPro" id="IPR016137">
    <property type="entry name" value="RGS"/>
</dbReference>
<feature type="domain" description="RGS" evidence="2">
    <location>
        <begin position="66"/>
        <end position="180"/>
    </location>
</feature>